<keyword evidence="6" id="KW-1003">Cell membrane</keyword>
<keyword evidence="5" id="KW-0813">Transport</keyword>
<feature type="transmembrane region" description="Helical" evidence="10">
    <location>
        <begin position="62"/>
        <end position="81"/>
    </location>
</feature>
<proteinExistence type="inferred from homology"/>
<gene>
    <name evidence="11" type="ORF">BTO11_04020</name>
</gene>
<dbReference type="PANTHER" id="PTHR36122:SF2">
    <property type="entry name" value="NICOTINAMIDE RIBOSIDE TRANSPORTER PNUC"/>
    <property type="match status" value="1"/>
</dbReference>
<feature type="transmembrane region" description="Helical" evidence="10">
    <location>
        <begin position="36"/>
        <end position="56"/>
    </location>
</feature>
<evidence type="ECO:0000256" key="7">
    <source>
        <dbReference type="ARBA" id="ARBA00022692"/>
    </source>
</evidence>
<organism evidence="11 12">
    <name type="scientific">Psychrosphaera saromensis</name>
    <dbReference type="NCBI Taxonomy" id="716813"/>
    <lineage>
        <taxon>Bacteria</taxon>
        <taxon>Pseudomonadati</taxon>
        <taxon>Pseudomonadota</taxon>
        <taxon>Gammaproteobacteria</taxon>
        <taxon>Alteromonadales</taxon>
        <taxon>Pseudoalteromonadaceae</taxon>
        <taxon>Psychrosphaera</taxon>
    </lineage>
</organism>
<dbReference type="GO" id="GO:0034257">
    <property type="term" value="F:nicotinamide riboside transmembrane transporter activity"/>
    <property type="evidence" value="ECO:0007669"/>
    <property type="project" value="InterPro"/>
</dbReference>
<feature type="transmembrane region" description="Helical" evidence="10">
    <location>
        <begin position="125"/>
        <end position="146"/>
    </location>
</feature>
<reference evidence="11 12" key="1">
    <citation type="submission" date="2016-12" db="EMBL/GenBank/DDBJ databases">
        <title>Diversity of luminous bacteria.</title>
        <authorList>
            <person name="Yoshizawa S."/>
            <person name="Kogure K."/>
        </authorList>
    </citation>
    <scope>NUCLEOTIDE SEQUENCE [LARGE SCALE GENOMIC DNA]</scope>
    <source>
        <strain evidence="11 12">SA4-48</strain>
    </source>
</reference>
<accession>A0A2S7UUE8</accession>
<keyword evidence="8 10" id="KW-1133">Transmembrane helix</keyword>
<feature type="transmembrane region" description="Helical" evidence="10">
    <location>
        <begin position="153"/>
        <end position="170"/>
    </location>
</feature>
<sequence>MIEQVLTGFQAMSAWEYVAVLLGLSYVILVMKESLWCWPAAFVSTLIYTILFWQGALLMESFLSFYYLLMAIYGWWQWNKLDKISNAKLEKSIVSWSTSKHTKWIGAATVTFLILGYVMDEYTHAKIPYLDAFTTVFAIMTTYMVTQKVLENWLYWIVIDIASIFLYLEMGYYPTAVLSVLYTILAWQGFQVWRKQLPNKQFQPN</sequence>
<keyword evidence="9 10" id="KW-0472">Membrane</keyword>
<comment type="function">
    <text evidence="1">Required for nicotinamide riboside transport across the inner membrane.</text>
</comment>
<comment type="similarity">
    <text evidence="3">Belongs to the nicotinamide ribonucleoside (NR) uptake permease (TC 4.B.1) family.</text>
</comment>
<keyword evidence="7 10" id="KW-0812">Transmembrane</keyword>
<comment type="subcellular location">
    <subcellularLocation>
        <location evidence="2">Cell membrane</location>
        <topology evidence="2">Multi-pass membrane protein</topology>
    </subcellularLocation>
</comment>
<evidence type="ECO:0000256" key="4">
    <source>
        <dbReference type="ARBA" id="ARBA00017522"/>
    </source>
</evidence>
<evidence type="ECO:0000313" key="11">
    <source>
        <dbReference type="EMBL" id="PQJ52900.1"/>
    </source>
</evidence>
<evidence type="ECO:0000256" key="8">
    <source>
        <dbReference type="ARBA" id="ARBA00022989"/>
    </source>
</evidence>
<feature type="transmembrane region" description="Helical" evidence="10">
    <location>
        <begin position="12"/>
        <end position="29"/>
    </location>
</feature>
<evidence type="ECO:0000256" key="1">
    <source>
        <dbReference type="ARBA" id="ARBA00002672"/>
    </source>
</evidence>
<keyword evidence="12" id="KW-1185">Reference proteome</keyword>
<evidence type="ECO:0000313" key="12">
    <source>
        <dbReference type="Proteomes" id="UP000239007"/>
    </source>
</evidence>
<dbReference type="RefSeq" id="WP_105051375.1">
    <property type="nucleotide sequence ID" value="NZ_BMYG01000010.1"/>
</dbReference>
<dbReference type="EMBL" id="MSCH01000003">
    <property type="protein sequence ID" value="PQJ52900.1"/>
    <property type="molecule type" value="Genomic_DNA"/>
</dbReference>
<dbReference type="GO" id="GO:0005886">
    <property type="term" value="C:plasma membrane"/>
    <property type="evidence" value="ECO:0007669"/>
    <property type="project" value="UniProtKB-SubCell"/>
</dbReference>
<dbReference type="Proteomes" id="UP000239007">
    <property type="component" value="Unassembled WGS sequence"/>
</dbReference>
<dbReference type="AlphaFoldDB" id="A0A2S7UUE8"/>
<dbReference type="OrthoDB" id="9791248at2"/>
<protein>
    <recommendedName>
        <fullName evidence="4">Nicotinamide riboside transporter PnuC</fullName>
    </recommendedName>
</protein>
<evidence type="ECO:0000256" key="2">
    <source>
        <dbReference type="ARBA" id="ARBA00004651"/>
    </source>
</evidence>
<dbReference type="PANTHER" id="PTHR36122">
    <property type="entry name" value="NICOTINAMIDE RIBOSIDE TRANSPORTER PNUC"/>
    <property type="match status" value="1"/>
</dbReference>
<evidence type="ECO:0000256" key="3">
    <source>
        <dbReference type="ARBA" id="ARBA00006669"/>
    </source>
</evidence>
<dbReference type="Pfam" id="PF04973">
    <property type="entry name" value="NMN_transporter"/>
    <property type="match status" value="1"/>
</dbReference>
<evidence type="ECO:0000256" key="5">
    <source>
        <dbReference type="ARBA" id="ARBA00022448"/>
    </source>
</evidence>
<comment type="caution">
    <text evidence="11">The sequence shown here is derived from an EMBL/GenBank/DDBJ whole genome shotgun (WGS) entry which is preliminary data.</text>
</comment>
<evidence type="ECO:0000256" key="9">
    <source>
        <dbReference type="ARBA" id="ARBA00023136"/>
    </source>
</evidence>
<evidence type="ECO:0000256" key="10">
    <source>
        <dbReference type="SAM" id="Phobius"/>
    </source>
</evidence>
<evidence type="ECO:0000256" key="6">
    <source>
        <dbReference type="ARBA" id="ARBA00022475"/>
    </source>
</evidence>
<dbReference type="NCBIfam" id="TIGR01528">
    <property type="entry name" value="NMN_trans_PnuC"/>
    <property type="match status" value="1"/>
</dbReference>
<dbReference type="InterPro" id="IPR006419">
    <property type="entry name" value="NMN_transpt_PnuC"/>
</dbReference>
<name>A0A2S7UUE8_9GAMM</name>